<keyword evidence="2" id="KW-1185">Reference proteome</keyword>
<dbReference type="Proteomes" id="UP001497700">
    <property type="component" value="Unassembled WGS sequence"/>
</dbReference>
<protein>
    <submittedName>
        <fullName evidence="1">Uncharacterized protein</fullName>
    </submittedName>
</protein>
<organism evidence="1 2">
    <name type="scientific">Hypoxylon rubiginosum</name>
    <dbReference type="NCBI Taxonomy" id="110542"/>
    <lineage>
        <taxon>Eukaryota</taxon>
        <taxon>Fungi</taxon>
        <taxon>Dikarya</taxon>
        <taxon>Ascomycota</taxon>
        <taxon>Pezizomycotina</taxon>
        <taxon>Sordariomycetes</taxon>
        <taxon>Xylariomycetidae</taxon>
        <taxon>Xylariales</taxon>
        <taxon>Hypoxylaceae</taxon>
        <taxon>Hypoxylon</taxon>
    </lineage>
</organism>
<reference evidence="1 2" key="1">
    <citation type="journal article" date="2022" name="New Phytol.">
        <title>Ecological generalism drives hyperdiversity of secondary metabolite gene clusters in xylarialean endophytes.</title>
        <authorList>
            <person name="Franco M.E.E."/>
            <person name="Wisecaver J.H."/>
            <person name="Arnold A.E."/>
            <person name="Ju Y.M."/>
            <person name="Slot J.C."/>
            <person name="Ahrendt S."/>
            <person name="Moore L.P."/>
            <person name="Eastman K.E."/>
            <person name="Scott K."/>
            <person name="Konkel Z."/>
            <person name="Mondo S.J."/>
            <person name="Kuo A."/>
            <person name="Hayes R.D."/>
            <person name="Haridas S."/>
            <person name="Andreopoulos B."/>
            <person name="Riley R."/>
            <person name="LaButti K."/>
            <person name="Pangilinan J."/>
            <person name="Lipzen A."/>
            <person name="Amirebrahimi M."/>
            <person name="Yan J."/>
            <person name="Adam C."/>
            <person name="Keymanesh K."/>
            <person name="Ng V."/>
            <person name="Louie K."/>
            <person name="Northen T."/>
            <person name="Drula E."/>
            <person name="Henrissat B."/>
            <person name="Hsieh H.M."/>
            <person name="Youens-Clark K."/>
            <person name="Lutzoni F."/>
            <person name="Miadlikowska J."/>
            <person name="Eastwood D.C."/>
            <person name="Hamelin R.C."/>
            <person name="Grigoriev I.V."/>
            <person name="U'Ren J.M."/>
        </authorList>
    </citation>
    <scope>NUCLEOTIDE SEQUENCE [LARGE SCALE GENOMIC DNA]</scope>
    <source>
        <strain evidence="1 2">CBS 119005</strain>
    </source>
</reference>
<evidence type="ECO:0000313" key="1">
    <source>
        <dbReference type="EMBL" id="KAI4864072.1"/>
    </source>
</evidence>
<dbReference type="EMBL" id="MU393492">
    <property type="protein sequence ID" value="KAI4864072.1"/>
    <property type="molecule type" value="Genomic_DNA"/>
</dbReference>
<accession>A0ACB9YXZ6</accession>
<evidence type="ECO:0000313" key="2">
    <source>
        <dbReference type="Proteomes" id="UP001497700"/>
    </source>
</evidence>
<sequence>MISAAKPLSQPGPIKSKILQSPYDKKEESSRKLAHALFEAQAAATPDALALQFEQSQYLSYQQLNELANFVARQLVCGRGSIIPIFLERSVNLVIALLAVLKTGAAYTLVSPESPAERTRFIVEDSRAPFIIVDKATQGTSGVTNETSIEDLLLRASRAPQEHLGNLDVHQSPSEIAYVIYTSGSTGRPKGVLLSHRAVTTGLTALPRPEVPEKLRTLLSHSPAFSAAQRSILGTLVRGGTLCLASKENVTSWILRTVKALNVSSLEITPSMLQLLDPAELPDTIKTITLGGEPAGSAVINAWAGKAELYNGYGISECTQLNMRSRIYPGQQHPLLGKPTDETVAYILRPGSLSPAPVDEPGELCLGGDQIAEGYLNLPLETEKTFVPNIFGRGRLCRTGDLVVLREDGSMVHLGRIDRQIKVDGQRVDPNAPNNMVQTQPFVAKSCVLAATIRGRKSLVATIVPTEDAPEWKTLVKEVKQAVRDQIEAYAVPRYWVKMDDIPVNPNGKTDVKKLTEIIEAMDESEIVGQVSGEGNGHLDADVREMLGQVLSMSPAGVNPDANFQELGGSSLDAIVLASKARSIGVQLAVPDLLEDTPLHEVFSKPRGEAVGPTGPPDAFSLLPDNAPVPKSDDVEDAYPVTPLQEGVLADTMLGNANHVYQRVYKIQGKTQVDQIKEVLNLVVQKSPILRTTFKPWKRSFIQTVKKAINVPWKMMSGDLNTALKKLQGQPLEIGGPMLRATVLGSETLILEMHHSLFDYWSSQFVFADMVAILEGKDAIPRAPFSSYVAYQQNRTKDPADREFWQKYLGSAAETTLELPGTNLEGESFALNADLGDALHKYSQSGHVTVGSAIHQAWAFTLAKHVGQTDILYMTATSGRDAEVDGVLTLNGPTLCTVPFRTSLDKSLGASVSAHGKEIQTTMWDISKHGHIGFRNAVSAGGLKPTHLNTMVNVITKLEEVDAESPLAPIIAHGDNFTQYVTLEVDESHPKSAKLLVPFSADVSGAQELLNTFVSIVKKMAGHPDISIGSLIGHENEQKTAGIKQHWPEFGYAHAAFEKHAHAEPHRVAIKTKRGVVSYGEMNARAERFAHYLTTQAGVKAGDMVPLFMDKSEDTLIAIFGILKAGAAFVPLSSHNPHERNKFIVEDINASLIITDKETKEECEKFDLPMILPEDVPRDGEFEREPVSGLTPNSTAYIIFTSGSTGTPKGVLVPHSAVDASSRGMIEATNVTKDWCALWVLNYIFDASYYDVFTTLSAGASLCVIPQDDILSNLTGVINDMGVEQVMLTPTITKFIRGGPADVPRLKVLNVCGEKIDTNILEWSKKIDVYNGYGPTEATILMTVSKVEPDGNLNSIGYPMKYVGSVILPAEGDSLVPVKDGEVGELCVSGPQLAKGYLNRPEQTQKAFIRDANDEPLYRTGDLAKWAEDGSLLCLGRKDYQIKLNGFRIELGEIENTILATNKVEATVVSVAQVMSKPQLVAFCIFNGDHKASDHKPLPGEERREHVDELTNSLHTLAHYMMPTVFMPFNSFPTLASGKANRKELVALVESLKIEEVSQYLPNAPPQTEFVPVSTEKEIIMQEAWASVLDLPEESIGASSQFLSLGGDSIAAINVVAHCRSCGFDVSVGQLLSNPTLAEQASCLKPQKTREKTKIEYTTPESLIQAVAEAPGITMDDIEEVYPCGPGQIEFLTQGVKDEQFWNLTASRFLPEDFDLAKWKDVTRGLTAENQILRAFYFQADKSDPTSWQQVTLKEPILNWDEREVDTEEERMEALYELRDSRFEFGKPAVNYLVLHSKVDGVRTLAVKIDHATYDGTLLRIFDSQFLTIAAGKTEMPKIDNFKNYIDWLQREDRDEHLDYWTSLLQSYQPPTIPGLPAQPMTDRLKFAPVKADVDPIAEKFGVTTSTLFQGSYAIVAGKLTGTRDVLVDNLLTGRNANVEDPQLLNGTCANFLPFRTNMDNASIPAMGFLKEVQNMFWDTTEAGTVGINDIYRAMGKDRDEHSAKLLYCFQPFTPPPPGTKVNHMRWVVMAQSKVFMNVNYALMVEVQKTATGYRLKMQWDSRVFSEEAIDGAVENFEAIFKQMEQGPSIKLESLLAV</sequence>
<proteinExistence type="predicted"/>
<comment type="caution">
    <text evidence="1">The sequence shown here is derived from an EMBL/GenBank/DDBJ whole genome shotgun (WGS) entry which is preliminary data.</text>
</comment>
<name>A0ACB9YXZ6_9PEZI</name>
<gene>
    <name evidence="1" type="ORF">F4820DRAFT_449384</name>
</gene>